<reference evidence="5" key="2">
    <citation type="submission" date="2016-05" db="EMBL/GenBank/DDBJ databases">
        <title>Comparative analysis highlights variable genome content of wheat rusts and divergence of the mating loci.</title>
        <authorList>
            <person name="Cuomo C.A."/>
            <person name="Bakkeren G."/>
            <person name="Szabo L."/>
            <person name="Khalil H."/>
            <person name="Joly D."/>
            <person name="Goldberg J."/>
            <person name="Young S."/>
            <person name="Zeng Q."/>
            <person name="Fellers J."/>
        </authorList>
    </citation>
    <scope>NUCLEOTIDE SEQUENCE [LARGE SCALE GENOMIC DNA]</scope>
    <source>
        <strain evidence="5">1-1 BBBD Race 1</strain>
    </source>
</reference>
<evidence type="ECO:0000259" key="4">
    <source>
        <dbReference type="Pfam" id="PF00176"/>
    </source>
</evidence>
<evidence type="ECO:0000256" key="3">
    <source>
        <dbReference type="ARBA" id="ARBA00022840"/>
    </source>
</evidence>
<dbReference type="GO" id="GO:0008094">
    <property type="term" value="F:ATP-dependent activity, acting on DNA"/>
    <property type="evidence" value="ECO:0007669"/>
    <property type="project" value="TreeGrafter"/>
</dbReference>
<dbReference type="EMBL" id="ADAS02004493">
    <property type="protein sequence ID" value="OAV85406.1"/>
    <property type="molecule type" value="Genomic_DNA"/>
</dbReference>
<evidence type="ECO:0000313" key="7">
    <source>
        <dbReference type="Proteomes" id="UP000005240"/>
    </source>
</evidence>
<sequence length="323" mass="35755">KQIGDLSDTASEHLGPLLGPVSTCSTPVTDREISPTDPDVIKIRAFVVTLPGAQLELRGCVFSRYENVALVQSAFEAAQVELTTIWNYNPSFFFDIPHYADNSAQDGGIAKKDWLAPALWLCRTKLKPDQLTALRFLRENESSHQNPLLVWNHPSNAWLRSFTSRAGIETTAKLKVSSSRGSILADDMGLGKTLTTLAHILSTSDSAVQFHWADWIQRSAATLVICPLATLSNWEAEIRLHFEENAITYQVFHGASWKQCSRKDLQSALVALTTYEMIAGSADGSQEDQLTVKSLNLCWFRVVIDKAQIQMQTEPGTFSNSSP</sequence>
<dbReference type="EnsemblFungi" id="PTTG_30544-t43_1">
    <property type="protein sequence ID" value="PTTG_30544-t43_1-p1"/>
    <property type="gene ID" value="PTTG_30544"/>
</dbReference>
<dbReference type="GO" id="GO:0016787">
    <property type="term" value="F:hydrolase activity"/>
    <property type="evidence" value="ECO:0007669"/>
    <property type="project" value="UniProtKB-KW"/>
</dbReference>
<name>A0A180FYB9_PUCT1</name>
<dbReference type="GO" id="GO:0005634">
    <property type="term" value="C:nucleus"/>
    <property type="evidence" value="ECO:0007669"/>
    <property type="project" value="TreeGrafter"/>
</dbReference>
<dbReference type="SUPFAM" id="SSF52540">
    <property type="entry name" value="P-loop containing nucleoside triphosphate hydrolases"/>
    <property type="match status" value="1"/>
</dbReference>
<gene>
    <name evidence="5" type="ORF">PTTG_30544</name>
</gene>
<keyword evidence="3" id="KW-0067">ATP-binding</keyword>
<dbReference type="AlphaFoldDB" id="A0A180FYB9"/>
<feature type="domain" description="SNF2 N-terminal" evidence="4">
    <location>
        <begin position="131"/>
        <end position="308"/>
    </location>
</feature>
<feature type="non-terminal residue" evidence="5">
    <location>
        <position position="1"/>
    </location>
</feature>
<proteinExistence type="predicted"/>
<dbReference type="VEuPathDB" id="FungiDB:PTTG_30544"/>
<dbReference type="Gene3D" id="3.40.50.10810">
    <property type="entry name" value="Tandem AAA-ATPase domain"/>
    <property type="match status" value="1"/>
</dbReference>
<dbReference type="InterPro" id="IPR000330">
    <property type="entry name" value="SNF2_N"/>
</dbReference>
<reference evidence="5" key="1">
    <citation type="submission" date="2009-11" db="EMBL/GenBank/DDBJ databases">
        <authorList>
            <consortium name="The Broad Institute Genome Sequencing Platform"/>
            <person name="Ward D."/>
            <person name="Feldgarden M."/>
            <person name="Earl A."/>
            <person name="Young S.K."/>
            <person name="Zeng Q."/>
            <person name="Koehrsen M."/>
            <person name="Alvarado L."/>
            <person name="Berlin A."/>
            <person name="Bochicchio J."/>
            <person name="Borenstein D."/>
            <person name="Chapman S.B."/>
            <person name="Chen Z."/>
            <person name="Engels R."/>
            <person name="Freedman E."/>
            <person name="Gellesch M."/>
            <person name="Goldberg J."/>
            <person name="Griggs A."/>
            <person name="Gujja S."/>
            <person name="Heilman E."/>
            <person name="Heiman D."/>
            <person name="Hepburn T."/>
            <person name="Howarth C."/>
            <person name="Jen D."/>
            <person name="Larson L."/>
            <person name="Lewis B."/>
            <person name="Mehta T."/>
            <person name="Park D."/>
            <person name="Pearson M."/>
            <person name="Roberts A."/>
            <person name="Saif S."/>
            <person name="Shea T."/>
            <person name="Shenoy N."/>
            <person name="Sisk P."/>
            <person name="Stolte C."/>
            <person name="Sykes S."/>
            <person name="Thomson T."/>
            <person name="Walk T."/>
            <person name="White J."/>
            <person name="Yandava C."/>
            <person name="Izard J."/>
            <person name="Baranova O.V."/>
            <person name="Blanton J.M."/>
            <person name="Tanner A.C."/>
            <person name="Dewhirst F.E."/>
            <person name="Haas B."/>
            <person name="Nusbaum C."/>
            <person name="Birren B."/>
        </authorList>
    </citation>
    <scope>NUCLEOTIDE SEQUENCE [LARGE SCALE GENOMIC DNA]</scope>
    <source>
        <strain evidence="5">1-1 BBBD Race 1</strain>
    </source>
</reference>
<keyword evidence="1" id="KW-0547">Nucleotide-binding</keyword>
<dbReference type="PANTHER" id="PTHR45626">
    <property type="entry name" value="TRANSCRIPTION TERMINATION FACTOR 2-RELATED"/>
    <property type="match status" value="1"/>
</dbReference>
<evidence type="ECO:0000256" key="2">
    <source>
        <dbReference type="ARBA" id="ARBA00022801"/>
    </source>
</evidence>
<reference evidence="6" key="4">
    <citation type="submission" date="2025-05" db="UniProtKB">
        <authorList>
            <consortium name="EnsemblFungi"/>
        </authorList>
    </citation>
    <scope>IDENTIFICATION</scope>
    <source>
        <strain evidence="6">isolate 1-1 / race 1 (BBBD)</strain>
    </source>
</reference>
<dbReference type="GO" id="GO:0005524">
    <property type="term" value="F:ATP binding"/>
    <property type="evidence" value="ECO:0007669"/>
    <property type="project" value="UniProtKB-KW"/>
</dbReference>
<dbReference type="InterPro" id="IPR050628">
    <property type="entry name" value="SNF2_RAD54_helicase_TF"/>
</dbReference>
<feature type="non-terminal residue" evidence="5">
    <location>
        <position position="323"/>
    </location>
</feature>
<reference evidence="6 7" key="3">
    <citation type="journal article" date="2017" name="G3 (Bethesda)">
        <title>Comparative analysis highlights variable genome content of wheat rusts and divergence of the mating loci.</title>
        <authorList>
            <person name="Cuomo C.A."/>
            <person name="Bakkeren G."/>
            <person name="Khalil H.B."/>
            <person name="Panwar V."/>
            <person name="Joly D."/>
            <person name="Linning R."/>
            <person name="Sakthikumar S."/>
            <person name="Song X."/>
            <person name="Adiconis X."/>
            <person name="Fan L."/>
            <person name="Goldberg J.M."/>
            <person name="Levin J.Z."/>
            <person name="Young S."/>
            <person name="Zeng Q."/>
            <person name="Anikster Y."/>
            <person name="Bruce M."/>
            <person name="Wang M."/>
            <person name="Yin C."/>
            <person name="McCallum B."/>
            <person name="Szabo L.J."/>
            <person name="Hulbert S."/>
            <person name="Chen X."/>
            <person name="Fellers J.P."/>
        </authorList>
    </citation>
    <scope>NUCLEOTIDE SEQUENCE</scope>
    <source>
        <strain evidence="7">Isolate 1-1 / race 1 (BBBD)</strain>
        <strain evidence="6">isolate 1-1 / race 1 (BBBD)</strain>
    </source>
</reference>
<evidence type="ECO:0000313" key="5">
    <source>
        <dbReference type="EMBL" id="OAV85406.1"/>
    </source>
</evidence>
<keyword evidence="7" id="KW-1185">Reference proteome</keyword>
<evidence type="ECO:0000256" key="1">
    <source>
        <dbReference type="ARBA" id="ARBA00022741"/>
    </source>
</evidence>
<dbReference type="OrthoDB" id="423559at2759"/>
<dbReference type="InterPro" id="IPR038718">
    <property type="entry name" value="SNF2-like_sf"/>
</dbReference>
<dbReference type="GO" id="GO:0006281">
    <property type="term" value="P:DNA repair"/>
    <property type="evidence" value="ECO:0007669"/>
    <property type="project" value="TreeGrafter"/>
</dbReference>
<dbReference type="STRING" id="630390.A0A180FYB9"/>
<organism evidence="5">
    <name type="scientific">Puccinia triticina (isolate 1-1 / race 1 (BBBD))</name>
    <name type="common">Brown leaf rust fungus</name>
    <dbReference type="NCBI Taxonomy" id="630390"/>
    <lineage>
        <taxon>Eukaryota</taxon>
        <taxon>Fungi</taxon>
        <taxon>Dikarya</taxon>
        <taxon>Basidiomycota</taxon>
        <taxon>Pucciniomycotina</taxon>
        <taxon>Pucciniomycetes</taxon>
        <taxon>Pucciniales</taxon>
        <taxon>Pucciniaceae</taxon>
        <taxon>Puccinia</taxon>
    </lineage>
</organism>
<keyword evidence="2" id="KW-0378">Hydrolase</keyword>
<protein>
    <submittedName>
        <fullName evidence="6">SNF2_N domain-containing protein</fullName>
    </submittedName>
</protein>
<dbReference type="Proteomes" id="UP000005240">
    <property type="component" value="Unassembled WGS sequence"/>
</dbReference>
<dbReference type="PANTHER" id="PTHR45626:SF22">
    <property type="entry name" value="DNA REPAIR PROTEIN RAD5"/>
    <property type="match status" value="1"/>
</dbReference>
<dbReference type="Pfam" id="PF00176">
    <property type="entry name" value="SNF2-rel_dom"/>
    <property type="match status" value="1"/>
</dbReference>
<dbReference type="InterPro" id="IPR027417">
    <property type="entry name" value="P-loop_NTPase"/>
</dbReference>
<accession>A0A180FYB9</accession>
<evidence type="ECO:0000313" key="6">
    <source>
        <dbReference type="EnsemblFungi" id="PTTG_30544-t43_1-p1"/>
    </source>
</evidence>